<evidence type="ECO:0000256" key="1">
    <source>
        <dbReference type="ARBA" id="ARBA00022553"/>
    </source>
</evidence>
<evidence type="ECO:0000313" key="5">
    <source>
        <dbReference type="Proteomes" id="UP000265618"/>
    </source>
</evidence>
<dbReference type="PANTHER" id="PTHR22902">
    <property type="entry name" value="SESQUIPEDALIAN"/>
    <property type="match status" value="1"/>
</dbReference>
<proteinExistence type="predicted"/>
<keyword evidence="5" id="KW-1185">Reference proteome</keyword>
<dbReference type="InterPro" id="IPR011993">
    <property type="entry name" value="PH-like_dom_sf"/>
</dbReference>
<feature type="region of interest" description="Disordered" evidence="2">
    <location>
        <begin position="169"/>
        <end position="189"/>
    </location>
</feature>
<evidence type="ECO:0000259" key="3">
    <source>
        <dbReference type="PROSITE" id="PS50003"/>
    </source>
</evidence>
<dbReference type="EMBL" id="BDIP01000381">
    <property type="protein sequence ID" value="GCA62257.1"/>
    <property type="molecule type" value="Genomic_DNA"/>
</dbReference>
<feature type="compositionally biased region" description="Polar residues" evidence="2">
    <location>
        <begin position="180"/>
        <end position="189"/>
    </location>
</feature>
<dbReference type="FunFam" id="2.30.29.30:FF:000286">
    <property type="entry name" value="PH-protein kinase domain containing protein"/>
    <property type="match status" value="1"/>
</dbReference>
<name>A0A391NJD2_9EUKA</name>
<feature type="region of interest" description="Disordered" evidence="2">
    <location>
        <begin position="291"/>
        <end position="314"/>
    </location>
</feature>
<comment type="caution">
    <text evidence="4">The sequence shown here is derived from an EMBL/GenBank/DDBJ whole genome shotgun (WGS) entry which is preliminary data.</text>
</comment>
<keyword evidence="1" id="KW-0597">Phosphoprotein</keyword>
<dbReference type="GO" id="GO:0001881">
    <property type="term" value="P:receptor recycling"/>
    <property type="evidence" value="ECO:0007669"/>
    <property type="project" value="TreeGrafter"/>
</dbReference>
<dbReference type="GO" id="GO:0055037">
    <property type="term" value="C:recycling endosome"/>
    <property type="evidence" value="ECO:0007669"/>
    <property type="project" value="TreeGrafter"/>
</dbReference>
<dbReference type="PANTHER" id="PTHR22902:SF27">
    <property type="entry name" value="PLECKSTRIN HOMOLOGY DOMAIN-CONTAINING FAMILY A MEMBER 3"/>
    <property type="match status" value="1"/>
</dbReference>
<reference evidence="4 5" key="1">
    <citation type="journal article" date="2018" name="PLoS ONE">
        <title>The draft genome of Kipferlia bialata reveals reductive genome evolution in fornicate parasites.</title>
        <authorList>
            <person name="Tanifuji G."/>
            <person name="Takabayashi S."/>
            <person name="Kume K."/>
            <person name="Takagi M."/>
            <person name="Nakayama T."/>
            <person name="Kamikawa R."/>
            <person name="Inagaki Y."/>
            <person name="Hashimoto T."/>
        </authorList>
    </citation>
    <scope>NUCLEOTIDE SEQUENCE [LARGE SCALE GENOMIC DNA]</scope>
    <source>
        <strain evidence="4">NY0173</strain>
    </source>
</reference>
<dbReference type="GO" id="GO:0007032">
    <property type="term" value="P:endosome organization"/>
    <property type="evidence" value="ECO:0007669"/>
    <property type="project" value="TreeGrafter"/>
</dbReference>
<feature type="domain" description="PH" evidence="3">
    <location>
        <begin position="194"/>
        <end position="292"/>
    </location>
</feature>
<dbReference type="GO" id="GO:0005769">
    <property type="term" value="C:early endosome"/>
    <property type="evidence" value="ECO:0007669"/>
    <property type="project" value="TreeGrafter"/>
</dbReference>
<dbReference type="GO" id="GO:0042147">
    <property type="term" value="P:retrograde transport, endosome to Golgi"/>
    <property type="evidence" value="ECO:0007669"/>
    <property type="project" value="TreeGrafter"/>
</dbReference>
<sequence>MTQKRSEPSESEGPLFCSMFPALLPPRYTTFPSPACRDDEIGSEWWIQLEVAAAERKRHNPASLVVGDYVTLPSTVLGGAVTEAPASPLEWTGTHQSATCEEETVQFTARSVKVRGLDVRKTGPKPDPEADYEYSVEGPEADVTETVAPVGTMHPSPSLSGSFAQAHSYGTDTGDGQEGALTTSTTHSVTPPALVEKRGWLRKQGGRIKSWRIRFCVLEYQNLFYYRKEGDSVPRGTISLASGAVVTPVQSNRSHPHIFTIAIPGETRVYVFEAEDEAERRRWVRLLRQASTQEERSEGDKPEGSGSGLSMMFG</sequence>
<dbReference type="Proteomes" id="UP000265618">
    <property type="component" value="Unassembled WGS sequence"/>
</dbReference>
<dbReference type="OrthoDB" id="430364at2759"/>
<dbReference type="PROSITE" id="PS50003">
    <property type="entry name" value="PH_DOMAIN"/>
    <property type="match status" value="1"/>
</dbReference>
<protein>
    <recommendedName>
        <fullName evidence="3">PH domain-containing protein</fullName>
    </recommendedName>
</protein>
<dbReference type="SUPFAM" id="SSF50729">
    <property type="entry name" value="PH domain-like"/>
    <property type="match status" value="1"/>
</dbReference>
<dbReference type="InterPro" id="IPR001849">
    <property type="entry name" value="PH_domain"/>
</dbReference>
<evidence type="ECO:0000313" key="4">
    <source>
        <dbReference type="EMBL" id="GCA62257.1"/>
    </source>
</evidence>
<accession>A0A391NJD2</accession>
<dbReference type="Gene3D" id="2.30.29.30">
    <property type="entry name" value="Pleckstrin-homology domain (PH domain)/Phosphotyrosine-binding domain (PTB)"/>
    <property type="match status" value="1"/>
</dbReference>
<evidence type="ECO:0000256" key="2">
    <source>
        <dbReference type="SAM" id="MobiDB-lite"/>
    </source>
</evidence>
<dbReference type="SMART" id="SM00233">
    <property type="entry name" value="PH"/>
    <property type="match status" value="1"/>
</dbReference>
<dbReference type="AlphaFoldDB" id="A0A391NJD2"/>
<gene>
    <name evidence="4" type="ORF">KIPB_002346</name>
</gene>
<dbReference type="InterPro" id="IPR045188">
    <property type="entry name" value="Boi1/Boi2-like"/>
</dbReference>
<dbReference type="Pfam" id="PF00169">
    <property type="entry name" value="PH"/>
    <property type="match status" value="1"/>
</dbReference>
<dbReference type="GO" id="GO:0005802">
    <property type="term" value="C:trans-Golgi network"/>
    <property type="evidence" value="ECO:0007669"/>
    <property type="project" value="TreeGrafter"/>
</dbReference>
<organism evidence="4 5">
    <name type="scientific">Kipferlia bialata</name>
    <dbReference type="NCBI Taxonomy" id="797122"/>
    <lineage>
        <taxon>Eukaryota</taxon>
        <taxon>Metamonada</taxon>
        <taxon>Carpediemonas-like organisms</taxon>
        <taxon>Kipferlia</taxon>
    </lineage>
</organism>
<feature type="compositionally biased region" description="Basic and acidic residues" evidence="2">
    <location>
        <begin position="293"/>
        <end position="303"/>
    </location>
</feature>
<dbReference type="GO" id="GO:0005829">
    <property type="term" value="C:cytosol"/>
    <property type="evidence" value="ECO:0007669"/>
    <property type="project" value="GOC"/>
</dbReference>